<evidence type="ECO:0000313" key="2">
    <source>
        <dbReference type="Proteomes" id="UP000029868"/>
    </source>
</evidence>
<accession>A0A099KZM5</accession>
<evidence type="ECO:0000313" key="1">
    <source>
        <dbReference type="EMBL" id="KGJ95073.1"/>
    </source>
</evidence>
<dbReference type="AlphaFoldDB" id="A0A099KZM5"/>
<organism evidence="1 2">
    <name type="scientific">Colwellia psychrerythraea</name>
    <name type="common">Vibrio psychroerythus</name>
    <dbReference type="NCBI Taxonomy" id="28229"/>
    <lineage>
        <taxon>Bacteria</taxon>
        <taxon>Pseudomonadati</taxon>
        <taxon>Pseudomonadota</taxon>
        <taxon>Gammaproteobacteria</taxon>
        <taxon>Alteromonadales</taxon>
        <taxon>Colwelliaceae</taxon>
        <taxon>Colwellia</taxon>
    </lineage>
</organism>
<reference evidence="1 2" key="1">
    <citation type="submission" date="2014-08" db="EMBL/GenBank/DDBJ databases">
        <title>Genomic and Phenotypic Diversity of Colwellia psychrerythraea strains from Disparate Marine Basins.</title>
        <authorList>
            <person name="Techtmann S.M."/>
            <person name="Stelling S.C."/>
            <person name="Utturkar S.M."/>
            <person name="Alshibli N."/>
            <person name="Harris A."/>
            <person name="Brown S.D."/>
            <person name="Hazen T.C."/>
        </authorList>
    </citation>
    <scope>NUCLEOTIDE SEQUENCE [LARGE SCALE GENOMIC DNA]</scope>
    <source>
        <strain evidence="1 2">GAB14E</strain>
    </source>
</reference>
<name>A0A099KZM5_COLPS</name>
<comment type="caution">
    <text evidence="1">The sequence shown here is derived from an EMBL/GenBank/DDBJ whole genome shotgun (WGS) entry which is preliminary data.</text>
</comment>
<proteinExistence type="predicted"/>
<dbReference type="RefSeq" id="WP_033081556.1">
    <property type="nucleotide sequence ID" value="NZ_JQEC01000015.1"/>
</dbReference>
<dbReference type="Proteomes" id="UP000029868">
    <property type="component" value="Unassembled WGS sequence"/>
</dbReference>
<protein>
    <recommendedName>
        <fullName evidence="3">Methyl-accepting chemotaxis protein</fullName>
    </recommendedName>
</protein>
<dbReference type="EMBL" id="JQEC01000015">
    <property type="protein sequence ID" value="KGJ95073.1"/>
    <property type="molecule type" value="Genomic_DNA"/>
</dbReference>
<sequence length="61" mass="6650">MENDEASQLQGNSVSSAHQNIIDISDYTENTTNAALQTSQASNKLATLAVNMSSLVRQFKY</sequence>
<gene>
    <name evidence="1" type="ORF">GAB14E_1855</name>
</gene>
<evidence type="ECO:0008006" key="3">
    <source>
        <dbReference type="Google" id="ProtNLM"/>
    </source>
</evidence>
<dbReference type="PATRIC" id="fig|28229.3.peg.1463"/>